<dbReference type="Proteomes" id="UP000215914">
    <property type="component" value="Chromosome 6"/>
</dbReference>
<evidence type="ECO:0000313" key="2">
    <source>
        <dbReference type="Proteomes" id="UP000215914"/>
    </source>
</evidence>
<dbReference type="AlphaFoldDB" id="A0A251UKZ1"/>
<name>A0A251UKZ1_HELAN</name>
<reference evidence="2" key="1">
    <citation type="journal article" date="2017" name="Nature">
        <title>The sunflower genome provides insights into oil metabolism, flowering and Asterid evolution.</title>
        <authorList>
            <person name="Badouin H."/>
            <person name="Gouzy J."/>
            <person name="Grassa C.J."/>
            <person name="Murat F."/>
            <person name="Staton S.E."/>
            <person name="Cottret L."/>
            <person name="Lelandais-Briere C."/>
            <person name="Owens G.L."/>
            <person name="Carrere S."/>
            <person name="Mayjonade B."/>
            <person name="Legrand L."/>
            <person name="Gill N."/>
            <person name="Kane N.C."/>
            <person name="Bowers J.E."/>
            <person name="Hubner S."/>
            <person name="Bellec A."/>
            <person name="Berard A."/>
            <person name="Berges H."/>
            <person name="Blanchet N."/>
            <person name="Boniface M.C."/>
            <person name="Brunel D."/>
            <person name="Catrice O."/>
            <person name="Chaidir N."/>
            <person name="Claudel C."/>
            <person name="Donnadieu C."/>
            <person name="Faraut T."/>
            <person name="Fievet G."/>
            <person name="Helmstetter N."/>
            <person name="King M."/>
            <person name="Knapp S.J."/>
            <person name="Lai Z."/>
            <person name="Le Paslier M.C."/>
            <person name="Lippi Y."/>
            <person name="Lorenzon L."/>
            <person name="Mandel J.R."/>
            <person name="Marage G."/>
            <person name="Marchand G."/>
            <person name="Marquand E."/>
            <person name="Bret-Mestries E."/>
            <person name="Morien E."/>
            <person name="Nambeesan S."/>
            <person name="Nguyen T."/>
            <person name="Pegot-Espagnet P."/>
            <person name="Pouilly N."/>
            <person name="Raftis F."/>
            <person name="Sallet E."/>
            <person name="Schiex T."/>
            <person name="Thomas J."/>
            <person name="Vandecasteele C."/>
            <person name="Vares D."/>
            <person name="Vear F."/>
            <person name="Vautrin S."/>
            <person name="Crespi M."/>
            <person name="Mangin B."/>
            <person name="Burke J.M."/>
            <person name="Salse J."/>
            <person name="Munos S."/>
            <person name="Vincourt P."/>
            <person name="Rieseberg L.H."/>
            <person name="Langlade N.B."/>
        </authorList>
    </citation>
    <scope>NUCLEOTIDE SEQUENCE [LARGE SCALE GENOMIC DNA]</scope>
    <source>
        <strain evidence="2">cv. SF193</strain>
    </source>
</reference>
<proteinExistence type="predicted"/>
<gene>
    <name evidence="1" type="ORF">HannXRQ_Chr06g0182341</name>
</gene>
<evidence type="ECO:0000313" key="1">
    <source>
        <dbReference type="EMBL" id="OTG23422.1"/>
    </source>
</evidence>
<protein>
    <submittedName>
        <fullName evidence="1">Uncharacterized protein</fullName>
    </submittedName>
</protein>
<dbReference type="EMBL" id="CM007895">
    <property type="protein sequence ID" value="OTG23422.1"/>
    <property type="molecule type" value="Genomic_DNA"/>
</dbReference>
<keyword evidence="2" id="KW-1185">Reference proteome</keyword>
<sequence>MRVCTMTAENSTAARTNPLHVLLLHSLIFHCITLTITTYDCTAIIAQPPPQRQEWIDNRHTTTPSTAASASNFRHSIVVSYLSEIIFNWKVLIGDCSRM</sequence>
<accession>A0A251UKZ1</accession>
<organism evidence="1 2">
    <name type="scientific">Helianthus annuus</name>
    <name type="common">Common sunflower</name>
    <dbReference type="NCBI Taxonomy" id="4232"/>
    <lineage>
        <taxon>Eukaryota</taxon>
        <taxon>Viridiplantae</taxon>
        <taxon>Streptophyta</taxon>
        <taxon>Embryophyta</taxon>
        <taxon>Tracheophyta</taxon>
        <taxon>Spermatophyta</taxon>
        <taxon>Magnoliopsida</taxon>
        <taxon>eudicotyledons</taxon>
        <taxon>Gunneridae</taxon>
        <taxon>Pentapetalae</taxon>
        <taxon>asterids</taxon>
        <taxon>campanulids</taxon>
        <taxon>Asterales</taxon>
        <taxon>Asteraceae</taxon>
        <taxon>Asteroideae</taxon>
        <taxon>Heliantheae alliance</taxon>
        <taxon>Heliantheae</taxon>
        <taxon>Helianthus</taxon>
    </lineage>
</organism>
<dbReference type="InParanoid" id="A0A251UKZ1"/>